<comment type="caution">
    <text evidence="1">The sequence shown here is derived from an EMBL/GenBank/DDBJ whole genome shotgun (WGS) entry which is preliminary data.</text>
</comment>
<reference evidence="1" key="2">
    <citation type="journal article" date="2023" name="Microbiol Resour">
        <title>Decontamination and Annotation of the Draft Genome Sequence of the Oomycete Lagenidium giganteum ARSEF 373.</title>
        <authorList>
            <person name="Morgan W.R."/>
            <person name="Tartar A."/>
        </authorList>
    </citation>
    <scope>NUCLEOTIDE SEQUENCE</scope>
    <source>
        <strain evidence="1">ARSEF 373</strain>
    </source>
</reference>
<evidence type="ECO:0000313" key="1">
    <source>
        <dbReference type="EMBL" id="DAZ99264.1"/>
    </source>
</evidence>
<dbReference type="EMBL" id="DAKRPA010000087">
    <property type="protein sequence ID" value="DAZ99264.1"/>
    <property type="molecule type" value="Genomic_DNA"/>
</dbReference>
<proteinExistence type="predicted"/>
<protein>
    <submittedName>
        <fullName evidence="1">Uncharacterized protein</fullName>
    </submittedName>
</protein>
<dbReference type="Proteomes" id="UP001146120">
    <property type="component" value="Unassembled WGS sequence"/>
</dbReference>
<name>A0AAV2Z0M2_9STRA</name>
<dbReference type="AlphaFoldDB" id="A0AAV2Z0M2"/>
<organism evidence="1 2">
    <name type="scientific">Lagenidium giganteum</name>
    <dbReference type="NCBI Taxonomy" id="4803"/>
    <lineage>
        <taxon>Eukaryota</taxon>
        <taxon>Sar</taxon>
        <taxon>Stramenopiles</taxon>
        <taxon>Oomycota</taxon>
        <taxon>Peronosporomycetes</taxon>
        <taxon>Pythiales</taxon>
        <taxon>Pythiaceae</taxon>
    </lineage>
</organism>
<sequence>MHAVSGWILLRSMIRWIEAFLCEY</sequence>
<gene>
    <name evidence="1" type="ORF">N0F65_008131</name>
</gene>
<accession>A0AAV2Z0M2</accession>
<keyword evidence="2" id="KW-1185">Reference proteome</keyword>
<reference evidence="1" key="1">
    <citation type="submission" date="2022-11" db="EMBL/GenBank/DDBJ databases">
        <authorList>
            <person name="Morgan W.R."/>
            <person name="Tartar A."/>
        </authorList>
    </citation>
    <scope>NUCLEOTIDE SEQUENCE</scope>
    <source>
        <strain evidence="1">ARSEF 373</strain>
    </source>
</reference>
<evidence type="ECO:0000313" key="2">
    <source>
        <dbReference type="Proteomes" id="UP001146120"/>
    </source>
</evidence>